<dbReference type="AlphaFoldDB" id="A0AAD6GRT3"/>
<name>A0AAD6GRT3_9EURO</name>
<comment type="caution">
    <text evidence="1">The sequence shown here is derived from an EMBL/GenBank/DDBJ whole genome shotgun (WGS) entry which is preliminary data.</text>
</comment>
<organism evidence="1 2">
    <name type="scientific">Penicillium hetheringtonii</name>
    <dbReference type="NCBI Taxonomy" id="911720"/>
    <lineage>
        <taxon>Eukaryota</taxon>
        <taxon>Fungi</taxon>
        <taxon>Dikarya</taxon>
        <taxon>Ascomycota</taxon>
        <taxon>Pezizomycotina</taxon>
        <taxon>Eurotiomycetes</taxon>
        <taxon>Eurotiomycetidae</taxon>
        <taxon>Eurotiales</taxon>
        <taxon>Aspergillaceae</taxon>
        <taxon>Penicillium</taxon>
    </lineage>
</organism>
<sequence>MPPIRSQSSQKLATQEGKILLALSDLQNNLIVY</sequence>
<accession>A0AAD6GRT3</accession>
<protein>
    <submittedName>
        <fullName evidence="1">Uncharacterized protein</fullName>
    </submittedName>
</protein>
<dbReference type="Proteomes" id="UP001216150">
    <property type="component" value="Unassembled WGS sequence"/>
</dbReference>
<dbReference type="EMBL" id="JAQJAC010000005">
    <property type="protein sequence ID" value="KAJ5583846.1"/>
    <property type="molecule type" value="Genomic_DNA"/>
</dbReference>
<evidence type="ECO:0000313" key="2">
    <source>
        <dbReference type="Proteomes" id="UP001216150"/>
    </source>
</evidence>
<reference evidence="1 2" key="1">
    <citation type="journal article" date="2023" name="IMA Fungus">
        <title>Comparative genomic study of the Penicillium genus elucidates a diverse pangenome and 15 lateral gene transfer events.</title>
        <authorList>
            <person name="Petersen C."/>
            <person name="Sorensen T."/>
            <person name="Nielsen M.R."/>
            <person name="Sondergaard T.E."/>
            <person name="Sorensen J.L."/>
            <person name="Fitzpatrick D.A."/>
            <person name="Frisvad J.C."/>
            <person name="Nielsen K.L."/>
        </authorList>
    </citation>
    <scope>NUCLEOTIDE SEQUENCE [LARGE SCALE GENOMIC DNA]</scope>
    <source>
        <strain evidence="1 2">IBT 29057</strain>
    </source>
</reference>
<proteinExistence type="predicted"/>
<gene>
    <name evidence="1" type="ORF">N7450_006510</name>
</gene>
<keyword evidence="2" id="KW-1185">Reference proteome</keyword>
<evidence type="ECO:0000313" key="1">
    <source>
        <dbReference type="EMBL" id="KAJ5583846.1"/>
    </source>
</evidence>